<dbReference type="InterPro" id="IPR036965">
    <property type="entry name" value="Terpene_synth_N_sf"/>
</dbReference>
<dbReference type="SUPFAM" id="SSF48576">
    <property type="entry name" value="Terpenoid synthases"/>
    <property type="match status" value="1"/>
</dbReference>
<dbReference type="InterPro" id="IPR050148">
    <property type="entry name" value="Terpene_synthase-like"/>
</dbReference>
<dbReference type="InterPro" id="IPR008930">
    <property type="entry name" value="Terpenoid_cyclase/PrenylTrfase"/>
</dbReference>
<dbReference type="EMBL" id="JBJUIK010000008">
    <property type="protein sequence ID" value="KAL3519571.1"/>
    <property type="molecule type" value="Genomic_DNA"/>
</dbReference>
<dbReference type="InterPro" id="IPR034741">
    <property type="entry name" value="Terpene_cyclase-like_1_C"/>
</dbReference>
<dbReference type="SFLD" id="SFLDS00005">
    <property type="entry name" value="Isoprenoid_Synthase_Type_I"/>
    <property type="match status" value="1"/>
</dbReference>
<comment type="caution">
    <text evidence="4">The sequence shown here is derived from an EMBL/GenBank/DDBJ whole genome shotgun (WGS) entry which is preliminary data.</text>
</comment>
<dbReference type="CDD" id="cd00684">
    <property type="entry name" value="Terpene_cyclase_plant_C1"/>
    <property type="match status" value="1"/>
</dbReference>
<evidence type="ECO:0000259" key="2">
    <source>
        <dbReference type="Pfam" id="PF01397"/>
    </source>
</evidence>
<dbReference type="FunFam" id="1.10.600.10:FF:000007">
    <property type="entry name" value="Isoprene synthase, chloroplastic"/>
    <property type="match status" value="1"/>
</dbReference>
<sequence length="560" mass="64561">MPGEMQYFSSSLPKPGTLINMDQSVQKRAANYKPNIWKYELLQSLTSKYTEEKYERKAQKLKDELISGMFVDVKDPLSKLELVDCILKLGLAHYFEEEIKEILNNISSAKSSSFWMERDLYATALCFRILRQHGYEASQDIFMGFLNENGKFKASTASNAEALVELFEASNLGSEGDNILNEARLFSIRSLKSYFAKNSDCNLALNLPLHWTAEWYDIKKQIFKYEKNDKINSKLLDLAKLNFNIIQASHQKDLKEITRWWLELGITDKLSFSRDRMVESFLYAGGVAFEPQHGSLRKWLSKVIKLVLIIDDVYDIYGSFKDLECFTDAVIRWNPEEIKDLPECMKICYWTLFNTTDEIAVEIQKEKGWNSVSTHLQKAWADFCKSLFLEAMWDDKGYTPSLEEYLDNASISSSGPLLSLHVILGVENQPTKDVSEILEDNKDIIHYTSLIIRLCNDQGTSTAELERGDAPSSILCYMRQANVSEEVARKHIDNIIIRTWRKINSYCIKNTSFLEEFVKYIINEARVAHFIYQHGDGFGVQDGQHRKRVLSNLIEPLALN</sequence>
<accession>A0ABD2ZJI9</accession>
<dbReference type="GO" id="GO:0046872">
    <property type="term" value="F:metal ion binding"/>
    <property type="evidence" value="ECO:0007669"/>
    <property type="project" value="UniProtKB-KW"/>
</dbReference>
<organism evidence="4 5">
    <name type="scientific">Cinchona calisaya</name>
    <dbReference type="NCBI Taxonomy" id="153742"/>
    <lineage>
        <taxon>Eukaryota</taxon>
        <taxon>Viridiplantae</taxon>
        <taxon>Streptophyta</taxon>
        <taxon>Embryophyta</taxon>
        <taxon>Tracheophyta</taxon>
        <taxon>Spermatophyta</taxon>
        <taxon>Magnoliopsida</taxon>
        <taxon>eudicotyledons</taxon>
        <taxon>Gunneridae</taxon>
        <taxon>Pentapetalae</taxon>
        <taxon>asterids</taxon>
        <taxon>lamiids</taxon>
        <taxon>Gentianales</taxon>
        <taxon>Rubiaceae</taxon>
        <taxon>Cinchonoideae</taxon>
        <taxon>Cinchoneae</taxon>
        <taxon>Cinchona</taxon>
    </lineage>
</organism>
<keyword evidence="1" id="KW-0479">Metal-binding</keyword>
<dbReference type="AlphaFoldDB" id="A0ABD2ZJI9"/>
<dbReference type="Pfam" id="PF03936">
    <property type="entry name" value="Terpene_synth_C"/>
    <property type="match status" value="1"/>
</dbReference>
<reference evidence="4 5" key="1">
    <citation type="submission" date="2024-11" db="EMBL/GenBank/DDBJ databases">
        <title>A near-complete genome assembly of Cinchona calisaya.</title>
        <authorList>
            <person name="Lian D.C."/>
            <person name="Zhao X.W."/>
            <person name="Wei L."/>
        </authorList>
    </citation>
    <scope>NUCLEOTIDE SEQUENCE [LARGE SCALE GENOMIC DNA]</scope>
    <source>
        <tissue evidence="4">Nenye</tissue>
    </source>
</reference>
<dbReference type="SUPFAM" id="SSF48239">
    <property type="entry name" value="Terpenoid cyclases/Protein prenyltransferases"/>
    <property type="match status" value="1"/>
</dbReference>
<dbReference type="InterPro" id="IPR008949">
    <property type="entry name" value="Isoprenoid_synthase_dom_sf"/>
</dbReference>
<dbReference type="PANTHER" id="PTHR31225">
    <property type="entry name" value="OS04G0344100 PROTEIN-RELATED"/>
    <property type="match status" value="1"/>
</dbReference>
<dbReference type="Gene3D" id="1.10.600.10">
    <property type="entry name" value="Farnesyl Diphosphate Synthase"/>
    <property type="match status" value="1"/>
</dbReference>
<gene>
    <name evidence="4" type="ORF">ACH5RR_017720</name>
</gene>
<dbReference type="PANTHER" id="PTHR31225:SF94">
    <property type="entry name" value="ALPHA-FARNESENE SYNTHASE"/>
    <property type="match status" value="1"/>
</dbReference>
<dbReference type="InterPro" id="IPR044814">
    <property type="entry name" value="Terpene_cyclase_plant_C1"/>
</dbReference>
<evidence type="ECO:0000313" key="5">
    <source>
        <dbReference type="Proteomes" id="UP001630127"/>
    </source>
</evidence>
<feature type="domain" description="Terpene synthase metal-binding" evidence="3">
    <location>
        <begin position="263"/>
        <end position="502"/>
    </location>
</feature>
<evidence type="ECO:0008006" key="6">
    <source>
        <dbReference type="Google" id="ProtNLM"/>
    </source>
</evidence>
<dbReference type="Proteomes" id="UP001630127">
    <property type="component" value="Unassembled WGS sequence"/>
</dbReference>
<dbReference type="Pfam" id="PF01397">
    <property type="entry name" value="Terpene_synth"/>
    <property type="match status" value="1"/>
</dbReference>
<evidence type="ECO:0000256" key="1">
    <source>
        <dbReference type="ARBA" id="ARBA00022723"/>
    </source>
</evidence>
<dbReference type="SFLD" id="SFLDG01019">
    <property type="entry name" value="Terpene_Cyclase_Like_1_C_Termi"/>
    <property type="match status" value="1"/>
</dbReference>
<evidence type="ECO:0000313" key="4">
    <source>
        <dbReference type="EMBL" id="KAL3519571.1"/>
    </source>
</evidence>
<dbReference type="InterPro" id="IPR005630">
    <property type="entry name" value="Terpene_synthase_metal-bd"/>
</dbReference>
<proteinExistence type="predicted"/>
<evidence type="ECO:0000259" key="3">
    <source>
        <dbReference type="Pfam" id="PF03936"/>
    </source>
</evidence>
<feature type="domain" description="Terpene synthase N-terminal" evidence="2">
    <location>
        <begin position="36"/>
        <end position="200"/>
    </location>
</feature>
<dbReference type="Gene3D" id="1.50.10.130">
    <property type="entry name" value="Terpene synthase, N-terminal domain"/>
    <property type="match status" value="1"/>
</dbReference>
<protein>
    <recommendedName>
        <fullName evidence="6">Alpha-farnesene synthase</fullName>
    </recommendedName>
</protein>
<dbReference type="InterPro" id="IPR001906">
    <property type="entry name" value="Terpene_synth_N"/>
</dbReference>
<keyword evidence="5" id="KW-1185">Reference proteome</keyword>
<name>A0ABD2ZJI9_9GENT</name>